<evidence type="ECO:0000313" key="2">
    <source>
        <dbReference type="Proteomes" id="UP000250088"/>
    </source>
</evidence>
<reference evidence="2" key="1">
    <citation type="submission" date="2017-02" db="EMBL/GenBank/DDBJ databases">
        <title>Natronthermophilus aegyptiacus gen. nov.,sp. nov., an aerobic, extremely halophilic alkalithermophilic archaeon isolated from the athalassohaline Wadi An Natrun, Egypt.</title>
        <authorList>
            <person name="Zhao B."/>
        </authorList>
    </citation>
    <scope>NUCLEOTIDE SEQUENCE [LARGE SCALE GENOMIC DNA]</scope>
    <source>
        <strain evidence="2">JW/NM-HA 15</strain>
    </source>
</reference>
<sequence length="78" mass="9240">MLEALMSEMMKYLSRIWISEDGEIPSITDIYRKELYNLPLESRRDLAVPEPPHQYFQPGTRKGSWVAGIFWRFIYEAA</sequence>
<dbReference type="KEGG" id="naj:B1756_08520"/>
<organism evidence="1 2">
    <name type="scientific">Natrarchaeobaculum aegyptiacum</name>
    <dbReference type="NCBI Taxonomy" id="745377"/>
    <lineage>
        <taxon>Archaea</taxon>
        <taxon>Methanobacteriati</taxon>
        <taxon>Methanobacteriota</taxon>
        <taxon>Stenosarchaea group</taxon>
        <taxon>Halobacteria</taxon>
        <taxon>Halobacteriales</taxon>
        <taxon>Natrialbaceae</taxon>
        <taxon>Natrarchaeobaculum</taxon>
    </lineage>
</organism>
<protein>
    <submittedName>
        <fullName evidence="1">Uncharacterized protein</fullName>
    </submittedName>
</protein>
<proteinExistence type="predicted"/>
<evidence type="ECO:0000313" key="1">
    <source>
        <dbReference type="EMBL" id="ARS89778.1"/>
    </source>
</evidence>
<dbReference type="AlphaFoldDB" id="A0A2Z2I0Q1"/>
<accession>A0A2Z2I0Q1</accession>
<name>A0A2Z2I0Q1_9EURY</name>
<dbReference type="EMBL" id="CP019893">
    <property type="protein sequence ID" value="ARS89778.1"/>
    <property type="molecule type" value="Genomic_DNA"/>
</dbReference>
<gene>
    <name evidence="1" type="ORF">B1756_08520</name>
</gene>
<keyword evidence="2" id="KW-1185">Reference proteome</keyword>
<dbReference type="Proteomes" id="UP000250088">
    <property type="component" value="Chromosome"/>
</dbReference>